<proteinExistence type="predicted"/>
<feature type="domain" description="HNH nuclease" evidence="1">
    <location>
        <begin position="105"/>
        <end position="147"/>
    </location>
</feature>
<organism evidence="2">
    <name type="scientific">Siphoviridae sp. ctPL34</name>
    <dbReference type="NCBI Taxonomy" id="2826322"/>
    <lineage>
        <taxon>Viruses</taxon>
        <taxon>Duplodnaviria</taxon>
        <taxon>Heunggongvirae</taxon>
        <taxon>Uroviricota</taxon>
        <taxon>Caudoviricetes</taxon>
    </lineage>
</organism>
<reference evidence="2" key="1">
    <citation type="journal article" date="2021" name="Proc. Natl. Acad. Sci. U.S.A.">
        <title>A Catalog of Tens of Thousands of Viruses from Human Metagenomes Reveals Hidden Associations with Chronic Diseases.</title>
        <authorList>
            <person name="Tisza M.J."/>
            <person name="Buck C.B."/>
        </authorList>
    </citation>
    <scope>NUCLEOTIDE SEQUENCE</scope>
    <source>
        <strain evidence="2">CtPL34</strain>
    </source>
</reference>
<dbReference type="Pfam" id="PF13392">
    <property type="entry name" value="HNH_3"/>
    <property type="match status" value="1"/>
</dbReference>
<accession>A0A8S5LX00</accession>
<dbReference type="GO" id="GO:0004519">
    <property type="term" value="F:endonuclease activity"/>
    <property type="evidence" value="ECO:0007669"/>
    <property type="project" value="UniProtKB-KW"/>
</dbReference>
<dbReference type="EMBL" id="BK014761">
    <property type="protein sequence ID" value="DAD74492.1"/>
    <property type="molecule type" value="Genomic_DNA"/>
</dbReference>
<sequence>MELGLVLRYQPVCLDDLGSERYLCYRNAAVREGKACLRAIHRSISDRDGDLSGRIWAPVGDGSRVEVSVGGVCRTRNERYYYRTFEKDNGYLVVNLPTLSGSRTYYLHRVVWEAFRGPLSPDEHVYHINGDKRDNRLENLAVRSRSDGVRQSWANRKEAWTQMALELDSWA</sequence>
<evidence type="ECO:0000313" key="2">
    <source>
        <dbReference type="EMBL" id="DAD74492.1"/>
    </source>
</evidence>
<dbReference type="InterPro" id="IPR003615">
    <property type="entry name" value="HNH_nuc"/>
</dbReference>
<dbReference type="Gene3D" id="3.90.75.20">
    <property type="match status" value="1"/>
</dbReference>
<protein>
    <submittedName>
        <fullName evidence="2">Homing endonuclease</fullName>
    </submittedName>
</protein>
<keyword evidence="2" id="KW-0255">Endonuclease</keyword>
<name>A0A8S5LX00_9CAUD</name>
<dbReference type="SUPFAM" id="SSF54060">
    <property type="entry name" value="His-Me finger endonucleases"/>
    <property type="match status" value="1"/>
</dbReference>
<evidence type="ECO:0000259" key="1">
    <source>
        <dbReference type="Pfam" id="PF13392"/>
    </source>
</evidence>
<dbReference type="InterPro" id="IPR044925">
    <property type="entry name" value="His-Me_finger_sf"/>
</dbReference>
<keyword evidence="2" id="KW-0378">Hydrolase</keyword>
<keyword evidence="2" id="KW-0540">Nuclease</keyword>